<evidence type="ECO:0000313" key="5">
    <source>
        <dbReference type="EMBL" id="KAK2147970.1"/>
    </source>
</evidence>
<feature type="region of interest" description="Disordered" evidence="3">
    <location>
        <begin position="433"/>
        <end position="470"/>
    </location>
</feature>
<dbReference type="PANTHER" id="PTHR11937">
    <property type="entry name" value="ACTIN"/>
    <property type="match status" value="1"/>
</dbReference>
<sequence>MNLPKLIDQRLRELDTVSHQHLVRQYNLDSDTNHHVPVGVITPQWQVPVKDVSALTSYPVTHVSDVTNNTSYGSQTVSKFEHHSVRPRDAEKDGAASCGTKKSKYQYSQALPFNRHVTSHNEGLFEIKPTGTVRIKRPTKRSMFSLVPHHSQDVTWRTYLASTKGKIRRKTDIQISRQIVGSSTKMHQQSSELNKIIPKEIFPITLYHLLQQQYNNVGYNAEQLLVLLSLLGRRRAPWLLSNGWWLLIQVTDTKRKMSNTDFQLKGLVSQRKQLFDSSEKLVDNGKDDHSSGQLKKSDISVSVLVNRAPDGDQTESSVNSPTMHVSGVKEKLQAFEGIESKNSKSPLSKSGAKDGKLSSFQDRVQAFEHLSARHNSKLRIQSRLWKFASGGLQSRKMKGKLAQEDEETHLLEDREDSRMELRRWRSMDVLSCEKECEDPEPSTGATVADPDDDTHPPSIGSVETTLDSEKKLEKPHWTGIFSHRLQMIKQRLEFFCSPEHSQAIKRRFGSRVVDPISGTTDSPHTGNKSYRPTGTSYLLSKTREPMKFRRIRELSHSCSELEDVKNVLSREDERNEDDVDGKHMVNEEDDKPDGNKNNGANITSDGRSCNDDVATINDVSETKEKSLTGQGHLLDDDDHDDHDDHDDDTSCNINKNNGDKEKVKSEEMVNGMYSDHDDDDDRDDDDDDDVGEPNTPNVGITECDAVKVDVDTDAKAGFDGNVNDNDSAVFNDTSVCNGSDQTSMPLTPVPWKKSSMKMSSVRDPDFSPSVIKEEVVIMIQSPMVGRICRKSELPESREPSPQTEHKRELFNFDRVYVDIDCHDDNDDIRAVTSSPKSEREVLNDNDVSQNGITKSSPTSETIKTSPVLLKSEHKTMVHSQSAASSQINFNEKTEVATEDKKNEIHVTATEDSSSLTERLTTNKLPSSPANERKETSLSPLISRHAEVSSQKPVDNDQTSQLTIQQIKTNEQTNELTKEKEVTKPHANGVTEEEDIDEANLAPMKSAVVTSSVTNGVKSVAVLQTEEEFTDDEKIKDKLTLKNWDPRPLLEDLYQVKLEPDVEDEFCYINMEGYMEKLPTNKKKATLLKTWKRRYFKTKEGKLYYFETRQHAQEAELCLVEAETAYWEENSSAGEKASAYFQMMGGSVEELGGRMLGIDDGRGRYLVVRCPTDKEYSDWLKSLNSQINGRIESTFVKPLLSCAPQSDKKIVVIDIGSCSVRAGILGEKPSLPSVFFPTVFAMDKNIGEQIFGIDCYRPDVRATSTISSPVRPTNRMDKSVDMSVMSGLFRKIYNELGVNPKKYWVMFSAPGNLSDKLKEQFMNILIKEYLVPGVNIVNQTLLALYSYNAKTGIVVDIGDRLEIVPITDGYVAEGGVTRQPYGGHRVAEALKGALTERKYHFFTEAEYSLVRLIMEKLCFISEDFNHDLMECNQDPKYFLESLSLEGYNLPEGYAQEISLDWGRFKAPEGLFNTEVWGMDNPPLQKLVQKAIQASPLDSRREMWRSIYLSGGATVLPGFAARLQAELSKIAPPSIVVQVHASPQRYHAAYIGACTLASLPPFERSCITSEEWNKQGAKTLKKWHMY</sequence>
<dbReference type="InterPro" id="IPR004000">
    <property type="entry name" value="Actin"/>
</dbReference>
<dbReference type="Pfam" id="PF00022">
    <property type="entry name" value="Actin"/>
    <property type="match status" value="1"/>
</dbReference>
<dbReference type="Gene3D" id="3.30.420.40">
    <property type="match status" value="2"/>
</dbReference>
<dbReference type="InterPro" id="IPR001849">
    <property type="entry name" value="PH_domain"/>
</dbReference>
<dbReference type="SMART" id="SM00268">
    <property type="entry name" value="ACTIN"/>
    <property type="match status" value="1"/>
</dbReference>
<name>A0AAD9MWF1_9ANNE</name>
<evidence type="ECO:0000256" key="1">
    <source>
        <dbReference type="ARBA" id="ARBA00003520"/>
    </source>
</evidence>
<protein>
    <recommendedName>
        <fullName evidence="4">PH domain-containing protein</fullName>
    </recommendedName>
</protein>
<organism evidence="5 6">
    <name type="scientific">Paralvinella palmiformis</name>
    <dbReference type="NCBI Taxonomy" id="53620"/>
    <lineage>
        <taxon>Eukaryota</taxon>
        <taxon>Metazoa</taxon>
        <taxon>Spiralia</taxon>
        <taxon>Lophotrochozoa</taxon>
        <taxon>Annelida</taxon>
        <taxon>Polychaeta</taxon>
        <taxon>Sedentaria</taxon>
        <taxon>Canalipalpata</taxon>
        <taxon>Terebellida</taxon>
        <taxon>Terebelliformia</taxon>
        <taxon>Alvinellidae</taxon>
        <taxon>Paralvinella</taxon>
    </lineage>
</organism>
<dbReference type="SUPFAM" id="SSF53067">
    <property type="entry name" value="Actin-like ATPase domain"/>
    <property type="match status" value="2"/>
</dbReference>
<comment type="similarity">
    <text evidence="2">Belongs to the actin family.</text>
</comment>
<feature type="compositionally biased region" description="Polar residues" evidence="3">
    <location>
        <begin position="877"/>
        <end position="890"/>
    </location>
</feature>
<feature type="compositionally biased region" description="Polar residues" evidence="3">
    <location>
        <begin position="909"/>
        <end position="929"/>
    </location>
</feature>
<dbReference type="SMART" id="SM00233">
    <property type="entry name" value="PH"/>
    <property type="match status" value="1"/>
</dbReference>
<keyword evidence="6" id="KW-1185">Reference proteome</keyword>
<feature type="domain" description="PH" evidence="4">
    <location>
        <begin position="1067"/>
        <end position="1187"/>
    </location>
</feature>
<feature type="region of interest" description="Disordered" evidence="3">
    <location>
        <begin position="569"/>
        <end position="700"/>
    </location>
</feature>
<feature type="compositionally biased region" description="Acidic residues" evidence="3">
    <location>
        <begin position="676"/>
        <end position="691"/>
    </location>
</feature>
<dbReference type="PROSITE" id="PS50003">
    <property type="entry name" value="PH_DOMAIN"/>
    <property type="match status" value="1"/>
</dbReference>
<feature type="region of interest" description="Disordered" evidence="3">
    <location>
        <begin position="514"/>
        <end position="536"/>
    </location>
</feature>
<feature type="compositionally biased region" description="Basic and acidic residues" evidence="3">
    <location>
        <begin position="891"/>
        <end position="904"/>
    </location>
</feature>
<dbReference type="Proteomes" id="UP001208570">
    <property type="component" value="Unassembled WGS sequence"/>
</dbReference>
<feature type="region of interest" description="Disordered" evidence="3">
    <location>
        <begin position="969"/>
        <end position="993"/>
    </location>
</feature>
<feature type="region of interest" description="Disordered" evidence="3">
    <location>
        <begin position="873"/>
        <end position="939"/>
    </location>
</feature>
<feature type="region of interest" description="Disordered" evidence="3">
    <location>
        <begin position="77"/>
        <end position="98"/>
    </location>
</feature>
<feature type="compositionally biased region" description="Basic and acidic residues" evidence="3">
    <location>
        <begin position="657"/>
        <end position="667"/>
    </location>
</feature>
<comment type="function">
    <text evidence="1">Actins are highly conserved proteins that are involved in various types of cell motility and are ubiquitously expressed in all eukaryotic cells.</text>
</comment>
<evidence type="ECO:0000256" key="2">
    <source>
        <dbReference type="RuleBase" id="RU000487"/>
    </source>
</evidence>
<dbReference type="Pfam" id="PF00169">
    <property type="entry name" value="PH"/>
    <property type="match status" value="1"/>
</dbReference>
<feature type="compositionally biased region" description="Basic and acidic residues" evidence="3">
    <location>
        <begin position="79"/>
        <end position="94"/>
    </location>
</feature>
<comment type="caution">
    <text evidence="5">The sequence shown here is derived from an EMBL/GenBank/DDBJ whole genome shotgun (WGS) entry which is preliminary data.</text>
</comment>
<accession>A0AAD9MWF1</accession>
<proteinExistence type="inferred from homology"/>
<evidence type="ECO:0000259" key="4">
    <source>
        <dbReference type="PROSITE" id="PS50003"/>
    </source>
</evidence>
<dbReference type="InterPro" id="IPR043129">
    <property type="entry name" value="ATPase_NBD"/>
</dbReference>
<dbReference type="Gene3D" id="3.90.640.10">
    <property type="entry name" value="Actin, Chain A, domain 4"/>
    <property type="match status" value="1"/>
</dbReference>
<dbReference type="SUPFAM" id="SSF50729">
    <property type="entry name" value="PH domain-like"/>
    <property type="match status" value="1"/>
</dbReference>
<gene>
    <name evidence="5" type="ORF">LSH36_524g00005</name>
</gene>
<reference evidence="5" key="1">
    <citation type="journal article" date="2023" name="Mol. Biol. Evol.">
        <title>Third-Generation Sequencing Reveals the Adaptive Role of the Epigenome in Three Deep-Sea Polychaetes.</title>
        <authorList>
            <person name="Perez M."/>
            <person name="Aroh O."/>
            <person name="Sun Y."/>
            <person name="Lan Y."/>
            <person name="Juniper S.K."/>
            <person name="Young C.R."/>
            <person name="Angers B."/>
            <person name="Qian P.Y."/>
        </authorList>
    </citation>
    <scope>NUCLEOTIDE SEQUENCE</scope>
    <source>
        <strain evidence="5">P08H-3</strain>
    </source>
</reference>
<evidence type="ECO:0000313" key="6">
    <source>
        <dbReference type="Proteomes" id="UP001208570"/>
    </source>
</evidence>
<feature type="compositionally biased region" description="Polar residues" evidence="3">
    <location>
        <begin position="517"/>
        <end position="536"/>
    </location>
</feature>
<dbReference type="Gene3D" id="2.30.29.30">
    <property type="entry name" value="Pleckstrin-homology domain (PH domain)/Phosphotyrosine-binding domain (PTB)"/>
    <property type="match status" value="1"/>
</dbReference>
<evidence type="ECO:0000256" key="3">
    <source>
        <dbReference type="SAM" id="MobiDB-lite"/>
    </source>
</evidence>
<feature type="compositionally biased region" description="Polar residues" evidence="3">
    <location>
        <begin position="595"/>
        <end position="607"/>
    </location>
</feature>
<feature type="compositionally biased region" description="Acidic residues" evidence="3">
    <location>
        <begin position="635"/>
        <end position="649"/>
    </location>
</feature>
<dbReference type="EMBL" id="JAODUP010000524">
    <property type="protein sequence ID" value="KAK2147970.1"/>
    <property type="molecule type" value="Genomic_DNA"/>
</dbReference>
<dbReference type="InterPro" id="IPR011993">
    <property type="entry name" value="PH-like_dom_sf"/>
</dbReference>